<keyword evidence="18" id="KW-1185">Reference proteome</keyword>
<dbReference type="RefSeq" id="XP_014240992.1">
    <property type="nucleotide sequence ID" value="XM_014385506.1"/>
</dbReference>
<comment type="catalytic activity">
    <reaction evidence="13">
        <text>S-benzyl-L-cysteinylglycine + H2O = S-benzyl-L-cysteine + glycine</text>
        <dbReference type="Rhea" id="RHEA:62568"/>
        <dbReference type="ChEBI" id="CHEBI:15377"/>
        <dbReference type="ChEBI" id="CHEBI:57305"/>
        <dbReference type="ChEBI" id="CHEBI:145802"/>
        <dbReference type="ChEBI" id="CHEBI:145803"/>
    </reaction>
    <physiologicalReaction direction="left-to-right" evidence="13">
        <dbReference type="Rhea" id="RHEA:62569"/>
    </physiologicalReaction>
</comment>
<dbReference type="Pfam" id="PF02789">
    <property type="entry name" value="Peptidase_M17_N"/>
    <property type="match status" value="1"/>
</dbReference>
<evidence type="ECO:0000256" key="2">
    <source>
        <dbReference type="ARBA" id="ARBA00014190"/>
    </source>
</evidence>
<dbReference type="GO" id="GO:0006508">
    <property type="term" value="P:proteolysis"/>
    <property type="evidence" value="ECO:0007669"/>
    <property type="project" value="UniProtKB-KW"/>
</dbReference>
<dbReference type="GeneID" id="106661827"/>
<dbReference type="EC" id="3.4.13.23" evidence="7"/>
<proteinExistence type="inferred from homology"/>
<dbReference type="SUPFAM" id="SSF52949">
    <property type="entry name" value="Macro domain-like"/>
    <property type="match status" value="1"/>
</dbReference>
<comment type="catalytic activity">
    <reaction evidence="6">
        <text>an S-substituted L-cysteinylglycine + H2O = an S-substituted L-cysteine + glycine</text>
        <dbReference type="Rhea" id="RHEA:60444"/>
        <dbReference type="ChEBI" id="CHEBI:15377"/>
        <dbReference type="ChEBI" id="CHEBI:57305"/>
        <dbReference type="ChEBI" id="CHEBI:58717"/>
        <dbReference type="ChEBI" id="CHEBI:143103"/>
        <dbReference type="EC" id="3.4.13.23"/>
    </reaction>
    <physiologicalReaction direction="left-to-right" evidence="6">
        <dbReference type="Rhea" id="RHEA:60445"/>
    </physiologicalReaction>
</comment>
<dbReference type="InterPro" id="IPR000819">
    <property type="entry name" value="Peptidase_M17_C"/>
</dbReference>
<feature type="domain" description="Peptidase M17 leucyl aminopeptidase N-terminal" evidence="16">
    <location>
        <begin position="38"/>
        <end position="166"/>
    </location>
</feature>
<dbReference type="PANTHER" id="PTHR11963">
    <property type="entry name" value="LEUCINE AMINOPEPTIDASE-RELATED"/>
    <property type="match status" value="1"/>
</dbReference>
<dbReference type="Pfam" id="PF00883">
    <property type="entry name" value="Peptidase_M17"/>
    <property type="match status" value="1"/>
</dbReference>
<feature type="domain" description="Cytosol aminopeptidase" evidence="15">
    <location>
        <begin position="198"/>
        <end position="509"/>
    </location>
</feature>
<dbReference type="OrthoDB" id="412814at2759"/>
<accession>A0A8I6RD41</accession>
<evidence type="ECO:0000256" key="12">
    <source>
        <dbReference type="ARBA" id="ARBA00045966"/>
    </source>
</evidence>
<evidence type="ECO:0000256" key="1">
    <source>
        <dbReference type="ARBA" id="ARBA00009528"/>
    </source>
</evidence>
<evidence type="ECO:0000256" key="9">
    <source>
        <dbReference type="ARBA" id="ARBA00030930"/>
    </source>
</evidence>
<evidence type="ECO:0000256" key="4">
    <source>
        <dbReference type="ARBA" id="ARBA00022670"/>
    </source>
</evidence>
<dbReference type="GO" id="GO:0005737">
    <property type="term" value="C:cytoplasm"/>
    <property type="evidence" value="ECO:0007669"/>
    <property type="project" value="InterPro"/>
</dbReference>
<evidence type="ECO:0000313" key="17">
    <source>
        <dbReference type="EnsemblMetazoa" id="XP_014240992.1"/>
    </source>
</evidence>
<sequence>MLDQVLKYNRKNQRIAFWLFTKRTYADCGGSSTKKGLVVGAYDGCSPGELKLTPTALKIDEETGGKLRALLKGDMTIKKGTAQVYSNIHPELYSIAVAGLGQEGIGLTESENLDECKENIRWAAGVGARALHETGLGTIFVEGFTNTESAAEGAILGTWQYQELKNRDHQYINAKIEMFEDQDREGWARGALRADCQNVARKLEETPANLMTPILFSQHALDLLCACGIQVEVRDRDWLEQKKFNAFLTLAKGSCEEPLLLEIGYCGGQPDDKPIVFIGKGITFDSGGLCLKKCEGMSEYRGDLAGAAVIVGVLKCIASMALPINVRALIPLCENQPGGMAIKPGDVVVGLNGKTIVVEDTDNEGRIIMVDPLVYSNTLYPCMVTSIATLTPGVRWGLGSGCSAVFTNSNPIWREINRAGAETGDRVWRFPFWKYYTKKITSYTGVDVHNVGKGTGAAPCLGAAFIREFAPPGIDLMHLDITGTGLLSTGYGHPYLRKGLMTGRPVRTIAQFLYQIACPHDRGDEC</sequence>
<evidence type="ECO:0000256" key="6">
    <source>
        <dbReference type="ARBA" id="ARBA00023511"/>
    </source>
</evidence>
<dbReference type="KEGG" id="clec:106661827"/>
<evidence type="ECO:0000256" key="5">
    <source>
        <dbReference type="ARBA" id="ARBA00022801"/>
    </source>
</evidence>
<dbReference type="SUPFAM" id="SSF53187">
    <property type="entry name" value="Zn-dependent exopeptidases"/>
    <property type="match status" value="1"/>
</dbReference>
<evidence type="ECO:0000313" key="18">
    <source>
        <dbReference type="Proteomes" id="UP000494040"/>
    </source>
</evidence>
<evidence type="ECO:0000259" key="15">
    <source>
        <dbReference type="Pfam" id="PF00883"/>
    </source>
</evidence>
<comment type="similarity">
    <text evidence="1">Belongs to the peptidase M17 family.</text>
</comment>
<dbReference type="PRINTS" id="PR00481">
    <property type="entry name" value="LAMNOPPTDASE"/>
</dbReference>
<evidence type="ECO:0000256" key="14">
    <source>
        <dbReference type="ARBA" id="ARBA00049107"/>
    </source>
</evidence>
<comment type="function">
    <text evidence="12">Cytosolic metallopeptidase that catalyzes the removal of unsubstituted N-terminal hydrophobic amino acids from various peptides. The presence of Zn(2+) ions is essential for the peptidase activity, and the association with other cofactors can modulate the substrate spectificity of the enzyme. For instance, in the presence of Mn(2+), it displays a specific Cys-Gly hydrolyzing activity of Cys-Gly-S-conjugates. Involved in the metabolism of glutathione and in the degradation of glutathione S-conjugates, which may play a role in the control of the cell redox status.</text>
</comment>
<dbReference type="PANTHER" id="PTHR11963:SF16">
    <property type="entry name" value="CYTOSOL AMINOPEPTIDASE"/>
    <property type="match status" value="1"/>
</dbReference>
<keyword evidence="3" id="KW-0031">Aminopeptidase</keyword>
<evidence type="ECO:0000259" key="16">
    <source>
        <dbReference type="Pfam" id="PF02789"/>
    </source>
</evidence>
<dbReference type="OMA" id="MFAQATV"/>
<dbReference type="GO" id="GO:0070006">
    <property type="term" value="F:metalloaminopeptidase activity"/>
    <property type="evidence" value="ECO:0007669"/>
    <property type="project" value="InterPro"/>
</dbReference>
<dbReference type="Gene3D" id="3.40.630.10">
    <property type="entry name" value="Zn peptidases"/>
    <property type="match status" value="1"/>
</dbReference>
<dbReference type="GO" id="GO:0030145">
    <property type="term" value="F:manganese ion binding"/>
    <property type="evidence" value="ECO:0007669"/>
    <property type="project" value="InterPro"/>
</dbReference>
<evidence type="ECO:0000256" key="13">
    <source>
        <dbReference type="ARBA" id="ARBA00047881"/>
    </source>
</evidence>
<dbReference type="Proteomes" id="UP000494040">
    <property type="component" value="Unassembled WGS sequence"/>
</dbReference>
<reference evidence="17" key="1">
    <citation type="submission" date="2022-01" db="UniProtKB">
        <authorList>
            <consortium name="EnsemblMetazoa"/>
        </authorList>
    </citation>
    <scope>IDENTIFICATION</scope>
</reference>
<dbReference type="Gene3D" id="3.40.220.10">
    <property type="entry name" value="Leucine Aminopeptidase, subunit E, domain 1"/>
    <property type="match status" value="1"/>
</dbReference>
<evidence type="ECO:0000256" key="11">
    <source>
        <dbReference type="ARBA" id="ARBA00031564"/>
    </source>
</evidence>
<dbReference type="CDD" id="cd00433">
    <property type="entry name" value="Peptidase_M17"/>
    <property type="match status" value="1"/>
</dbReference>
<name>A0A8I6RD41_CIMLE</name>
<dbReference type="EnsemblMetazoa" id="XM_014385506.1">
    <property type="protein sequence ID" value="XP_014240992.1"/>
    <property type="gene ID" value="LOC106661827"/>
</dbReference>
<dbReference type="InterPro" id="IPR043472">
    <property type="entry name" value="Macro_dom-like"/>
</dbReference>
<evidence type="ECO:0000256" key="8">
    <source>
        <dbReference type="ARBA" id="ARBA00029605"/>
    </source>
</evidence>
<evidence type="ECO:0000256" key="7">
    <source>
        <dbReference type="ARBA" id="ARBA00023625"/>
    </source>
</evidence>
<dbReference type="InterPro" id="IPR011356">
    <property type="entry name" value="Leucine_aapep/pepB"/>
</dbReference>
<organism evidence="17 18">
    <name type="scientific">Cimex lectularius</name>
    <name type="common">Bed bug</name>
    <name type="synonym">Acanthia lectularia</name>
    <dbReference type="NCBI Taxonomy" id="79782"/>
    <lineage>
        <taxon>Eukaryota</taxon>
        <taxon>Metazoa</taxon>
        <taxon>Ecdysozoa</taxon>
        <taxon>Arthropoda</taxon>
        <taxon>Hexapoda</taxon>
        <taxon>Insecta</taxon>
        <taxon>Pterygota</taxon>
        <taxon>Neoptera</taxon>
        <taxon>Paraneoptera</taxon>
        <taxon>Hemiptera</taxon>
        <taxon>Heteroptera</taxon>
        <taxon>Panheteroptera</taxon>
        <taxon>Cimicomorpha</taxon>
        <taxon>Cimicidae</taxon>
        <taxon>Cimex</taxon>
    </lineage>
</organism>
<keyword evidence="4" id="KW-0645">Protease</keyword>
<comment type="catalytic activity">
    <reaction evidence="14">
        <text>L-cysteinylglycine + H2O = L-cysteine + glycine</text>
        <dbReference type="Rhea" id="RHEA:28783"/>
        <dbReference type="ChEBI" id="CHEBI:15377"/>
        <dbReference type="ChEBI" id="CHEBI:35235"/>
        <dbReference type="ChEBI" id="CHEBI:57305"/>
        <dbReference type="ChEBI" id="CHEBI:61694"/>
    </reaction>
    <physiologicalReaction direction="left-to-right" evidence="14">
        <dbReference type="Rhea" id="RHEA:28784"/>
    </physiologicalReaction>
</comment>
<keyword evidence="5" id="KW-0378">Hydrolase</keyword>
<evidence type="ECO:0000256" key="10">
    <source>
        <dbReference type="ARBA" id="ARBA00030997"/>
    </source>
</evidence>
<dbReference type="InterPro" id="IPR008283">
    <property type="entry name" value="Peptidase_M17_N"/>
</dbReference>
<protein>
    <recommendedName>
        <fullName evidence="2">Cytosol aminopeptidase</fullName>
        <ecNumber evidence="7">3.4.13.23</ecNumber>
    </recommendedName>
    <alternativeName>
        <fullName evidence="10">Cysteinylglycine-S-conjugate dipeptidase</fullName>
    </alternativeName>
    <alternativeName>
        <fullName evidence="11">Leucine aminopeptidase 3</fullName>
    </alternativeName>
    <alternativeName>
        <fullName evidence="9">Proline aminopeptidase</fullName>
    </alternativeName>
    <alternativeName>
        <fullName evidence="8">Prolyl aminopeptidase</fullName>
    </alternativeName>
</protein>
<dbReference type="AlphaFoldDB" id="A0A8I6RD41"/>
<evidence type="ECO:0000256" key="3">
    <source>
        <dbReference type="ARBA" id="ARBA00022438"/>
    </source>
</evidence>